<evidence type="ECO:0000259" key="1">
    <source>
        <dbReference type="SMART" id="SM01043"/>
    </source>
</evidence>
<accession>A0A0R0CHN6</accession>
<dbReference type="Gene3D" id="1.25.40.10">
    <property type="entry name" value="Tetratricopeptide repeat domain"/>
    <property type="match status" value="1"/>
</dbReference>
<gene>
    <name evidence="2" type="ORF">ABB27_07075</name>
</gene>
<dbReference type="Proteomes" id="UP000051863">
    <property type="component" value="Unassembled WGS sequence"/>
</dbReference>
<dbReference type="InterPro" id="IPR011990">
    <property type="entry name" value="TPR-like_helical_dom_sf"/>
</dbReference>
<organism evidence="2 3">
    <name type="scientific">Stenotrophomonas terrae</name>
    <dbReference type="NCBI Taxonomy" id="405446"/>
    <lineage>
        <taxon>Bacteria</taxon>
        <taxon>Pseudomonadati</taxon>
        <taxon>Pseudomonadota</taxon>
        <taxon>Gammaproteobacteria</taxon>
        <taxon>Lysobacterales</taxon>
        <taxon>Lysobacteraceae</taxon>
        <taxon>Stenotrophomonas</taxon>
    </lineage>
</organism>
<comment type="caution">
    <text evidence="2">The sequence shown here is derived from an EMBL/GenBank/DDBJ whole genome shotgun (WGS) entry which is preliminary data.</text>
</comment>
<dbReference type="EMBL" id="LDJJ01000020">
    <property type="protein sequence ID" value="KRG68662.1"/>
    <property type="molecule type" value="Genomic_DNA"/>
</dbReference>
<dbReference type="SMART" id="SM01043">
    <property type="entry name" value="BTAD"/>
    <property type="match status" value="1"/>
</dbReference>
<reference evidence="2 3" key="1">
    <citation type="submission" date="2015-05" db="EMBL/GenBank/DDBJ databases">
        <title>Genome sequencing and analysis of members of genus Stenotrophomonas.</title>
        <authorList>
            <person name="Patil P.P."/>
            <person name="Midha S."/>
            <person name="Patil P.B."/>
        </authorList>
    </citation>
    <scope>NUCLEOTIDE SEQUENCE [LARGE SCALE GENOMIC DNA]</scope>
    <source>
        <strain evidence="2 3">DSM 18941</strain>
    </source>
</reference>
<dbReference type="Gene3D" id="1.10.10.10">
    <property type="entry name" value="Winged helix-like DNA-binding domain superfamily/Winged helix DNA-binding domain"/>
    <property type="match status" value="1"/>
</dbReference>
<dbReference type="AlphaFoldDB" id="A0A0R0CHN6"/>
<dbReference type="PATRIC" id="fig|405446.3.peg.858"/>
<proteinExistence type="predicted"/>
<dbReference type="InterPro" id="IPR036388">
    <property type="entry name" value="WH-like_DNA-bd_sf"/>
</dbReference>
<name>A0A0R0CHN6_9GAMM</name>
<protein>
    <recommendedName>
        <fullName evidence="1">Bacterial transcriptional activator domain-containing protein</fullName>
    </recommendedName>
</protein>
<keyword evidence="3" id="KW-1185">Reference proteome</keyword>
<sequence length="277" mass="30627">MTQFVEQDAACAGTNRCGGHSGAPITGLVQLMGQIDGLPAPLIYRKGWALLGYLAMESNRMHSRAALAALLWPTLGETSALTNLRQVLSNLNRFCCMALGADVLRIERSAVGLMRGSEPMFDIDLLRLAPCQSVYLLAEQRVFMDGMEDIADSNFQSWLEATRQMLEAQLMGAAERCCDEMLETSRWEPAIQLARALSQRDPWNEAHARRVMRAHAGSGMRTAALKVYQRFESLLRSELGLNPGKETRQLLEQIGGTVLNWESGLRSPGYETAHTLA</sequence>
<dbReference type="InterPro" id="IPR051677">
    <property type="entry name" value="AfsR-DnrI-RedD_regulator"/>
</dbReference>
<evidence type="ECO:0000313" key="3">
    <source>
        <dbReference type="Proteomes" id="UP000051863"/>
    </source>
</evidence>
<dbReference type="Pfam" id="PF03704">
    <property type="entry name" value="BTAD"/>
    <property type="match status" value="1"/>
</dbReference>
<evidence type="ECO:0000313" key="2">
    <source>
        <dbReference type="EMBL" id="KRG68662.1"/>
    </source>
</evidence>
<dbReference type="SUPFAM" id="SSF48452">
    <property type="entry name" value="TPR-like"/>
    <property type="match status" value="1"/>
</dbReference>
<feature type="domain" description="Bacterial transcriptional activator" evidence="1">
    <location>
        <begin position="123"/>
        <end position="255"/>
    </location>
</feature>
<dbReference type="PANTHER" id="PTHR35807">
    <property type="entry name" value="TRANSCRIPTIONAL REGULATOR REDD-RELATED"/>
    <property type="match status" value="1"/>
</dbReference>
<dbReference type="InterPro" id="IPR005158">
    <property type="entry name" value="BTAD"/>
</dbReference>